<dbReference type="InterPro" id="IPR008136">
    <property type="entry name" value="CinA_C"/>
</dbReference>
<organism evidence="2 3">
    <name type="scientific">Aliiruegeria haliotis</name>
    <dbReference type="NCBI Taxonomy" id="1280846"/>
    <lineage>
        <taxon>Bacteria</taxon>
        <taxon>Pseudomonadati</taxon>
        <taxon>Pseudomonadota</taxon>
        <taxon>Alphaproteobacteria</taxon>
        <taxon>Rhodobacterales</taxon>
        <taxon>Roseobacteraceae</taxon>
        <taxon>Aliiruegeria</taxon>
    </lineage>
</organism>
<feature type="domain" description="CinA C-terminal" evidence="1">
    <location>
        <begin position="15"/>
        <end position="163"/>
    </location>
</feature>
<name>A0A2T0RZW0_9RHOB</name>
<dbReference type="SUPFAM" id="SSF142433">
    <property type="entry name" value="CinA-like"/>
    <property type="match status" value="1"/>
</dbReference>
<dbReference type="Gene3D" id="3.90.950.20">
    <property type="entry name" value="CinA-like"/>
    <property type="match status" value="1"/>
</dbReference>
<evidence type="ECO:0000313" key="3">
    <source>
        <dbReference type="Proteomes" id="UP000239480"/>
    </source>
</evidence>
<dbReference type="OrthoDB" id="9801454at2"/>
<protein>
    <submittedName>
        <fullName evidence="2">Nicotinamide-nucleotide amidase</fullName>
    </submittedName>
</protein>
<evidence type="ECO:0000313" key="2">
    <source>
        <dbReference type="EMBL" id="PRY26718.1"/>
    </source>
</evidence>
<sequence length="182" mass="19002">MTELTHAVEIGVLHAETLLEKARTKRHLVATAESCTGGLIAGAITEIPGSSDIFDRGFVTYSNAAKREMLGVSADTLEAHGAVSEQVAQEMAEGALAASVADIAVSVTGIAGPGGSEHKPEGRVCFGLARREHITVTKTIDFGAPGRVAVRQFTVNHALELLIGGLDDAPPPRDRPLLSREG</sequence>
<dbReference type="InterPro" id="IPR036653">
    <property type="entry name" value="CinA-like_C"/>
</dbReference>
<dbReference type="NCBIfam" id="TIGR00199">
    <property type="entry name" value="PncC_domain"/>
    <property type="match status" value="1"/>
</dbReference>
<dbReference type="EMBL" id="PVTD01000001">
    <property type="protein sequence ID" value="PRY26718.1"/>
    <property type="molecule type" value="Genomic_DNA"/>
</dbReference>
<dbReference type="Proteomes" id="UP000239480">
    <property type="component" value="Unassembled WGS sequence"/>
</dbReference>
<comment type="caution">
    <text evidence="2">The sequence shown here is derived from an EMBL/GenBank/DDBJ whole genome shotgun (WGS) entry which is preliminary data.</text>
</comment>
<dbReference type="Pfam" id="PF02464">
    <property type="entry name" value="CinA"/>
    <property type="match status" value="1"/>
</dbReference>
<accession>A0A2T0RZW0</accession>
<evidence type="ECO:0000259" key="1">
    <source>
        <dbReference type="Pfam" id="PF02464"/>
    </source>
</evidence>
<keyword evidence="3" id="KW-1185">Reference proteome</keyword>
<reference evidence="2 3" key="1">
    <citation type="submission" date="2018-03" db="EMBL/GenBank/DDBJ databases">
        <title>Genomic Encyclopedia of Archaeal and Bacterial Type Strains, Phase II (KMG-II): from individual species to whole genera.</title>
        <authorList>
            <person name="Goeker M."/>
        </authorList>
    </citation>
    <scope>NUCLEOTIDE SEQUENCE [LARGE SCALE GENOMIC DNA]</scope>
    <source>
        <strain evidence="2 3">DSM 29328</strain>
    </source>
</reference>
<gene>
    <name evidence="2" type="ORF">CLV78_101819</name>
</gene>
<proteinExistence type="predicted"/>
<dbReference type="AlphaFoldDB" id="A0A2T0RZW0"/>